<reference evidence="2 3" key="1">
    <citation type="submission" date="2018-05" db="EMBL/GenBank/DDBJ databases">
        <title>Pararhodobacter marina sp. nov., isolated from deep-sea water of the Indian Ocean.</title>
        <authorList>
            <person name="Lai Q.Sr."/>
            <person name="Liu X."/>
            <person name="Shao Z."/>
        </authorList>
    </citation>
    <scope>NUCLEOTIDE SEQUENCE [LARGE SCALE GENOMIC DNA]</scope>
    <source>
        <strain evidence="2 3">CIC4N-9</strain>
    </source>
</reference>
<dbReference type="GeneID" id="94364919"/>
<dbReference type="InterPro" id="IPR019613">
    <property type="entry name" value="DUF4198"/>
</dbReference>
<accession>A0A2U2CD28</accession>
<keyword evidence="1" id="KW-0732">Signal</keyword>
<dbReference type="EMBL" id="QEYD01000004">
    <property type="protein sequence ID" value="PWE29760.1"/>
    <property type="molecule type" value="Genomic_DNA"/>
</dbReference>
<organism evidence="2 3">
    <name type="scientific">Pararhodobacter marinus</name>
    <dbReference type="NCBI Taxonomy" id="2184063"/>
    <lineage>
        <taxon>Bacteria</taxon>
        <taxon>Pseudomonadati</taxon>
        <taxon>Pseudomonadota</taxon>
        <taxon>Alphaproteobacteria</taxon>
        <taxon>Rhodobacterales</taxon>
        <taxon>Paracoccaceae</taxon>
        <taxon>Pararhodobacter</taxon>
    </lineage>
</organism>
<dbReference type="OrthoDB" id="9780723at2"/>
<sequence length="263" mass="28625">MKLYTTLMAATAATLLPLSASAHFQLIYTPEAVVESTGELPVKLIFWHPLDNGHVMDMATPREFYMVHNGERTDLLDTLSAVDFQGAENSGAAFRGSVPIRRSGDYVLVTVPEPYHEESEDIYIQQITRVFLNRNGLPTDWPDVMGLPAEIQPLNRPYNVLAGSTFTGRVLSEGEPVAGAEIEIEYMASEPDMDSAATTEPTVTPPAGGTLVALSDANGYFTFGIPRAGWWGFAALGVGPETEHDGKELSQDAVIWIHATELE</sequence>
<comment type="caution">
    <text evidence="2">The sequence shown here is derived from an EMBL/GenBank/DDBJ whole genome shotgun (WGS) entry which is preliminary data.</text>
</comment>
<proteinExistence type="predicted"/>
<dbReference type="Proteomes" id="UP000244940">
    <property type="component" value="Unassembled WGS sequence"/>
</dbReference>
<name>A0A2U2CD28_9RHOB</name>
<evidence type="ECO:0000256" key="1">
    <source>
        <dbReference type="SAM" id="SignalP"/>
    </source>
</evidence>
<feature type="signal peptide" evidence="1">
    <location>
        <begin position="1"/>
        <end position="22"/>
    </location>
</feature>
<dbReference type="Pfam" id="PF10670">
    <property type="entry name" value="DUF4198"/>
    <property type="match status" value="1"/>
</dbReference>
<gene>
    <name evidence="2" type="ORF">C4N9_08450</name>
</gene>
<evidence type="ECO:0000313" key="3">
    <source>
        <dbReference type="Proteomes" id="UP000244940"/>
    </source>
</evidence>
<feature type="chain" id="PRO_5015601850" evidence="1">
    <location>
        <begin position="23"/>
        <end position="263"/>
    </location>
</feature>
<keyword evidence="3" id="KW-1185">Reference proteome</keyword>
<protein>
    <submittedName>
        <fullName evidence="2">DUF4198 domain-containing protein</fullName>
    </submittedName>
</protein>
<dbReference type="RefSeq" id="WP_109532873.1">
    <property type="nucleotide sequence ID" value="NZ_QEYD01000004.1"/>
</dbReference>
<dbReference type="AlphaFoldDB" id="A0A2U2CD28"/>
<evidence type="ECO:0000313" key="2">
    <source>
        <dbReference type="EMBL" id="PWE29760.1"/>
    </source>
</evidence>